<reference evidence="3 4" key="1">
    <citation type="submission" date="2018-09" db="EMBL/GenBank/DDBJ databases">
        <title>Phylogeny of the Shewanellaceae, and recommendation for two new genera, Pseudoshewanella and Parashewanella.</title>
        <authorList>
            <person name="Wang G."/>
        </authorList>
    </citation>
    <scope>NUCLEOTIDE SEQUENCE [LARGE SCALE GENOMIC DNA]</scope>
    <source>
        <strain evidence="3 4">C51</strain>
    </source>
</reference>
<sequence length="458" mass="50759">MRKSLVAAGILLGLSGGVSATDTGKLEQMILAQEAQLQALKTELEQIKQKQNQQKIEKEVVTTNSKVLATNKAESLDKFVFKSYGSAIYTNDEIFENVQDTTPSRRGRFDLERIVTEFGYRFNNEWDFEVEVEFEHGGTGATLEYDGFEEAGEFESEIEAGGEVVIEKAQFRYRPSDSFGIKFGNIHVPVGLGTILHKPNQHLTVMRHRSEATLIPTTWNEFGVGVFGQLGDFNYQAQIINGLNSEYFRSYGWVSTGHQTRFEHVNADDFAGVIRLDYGNFKQEGLAVGAAFYYGFSAGNRHNDGRITGDGTVQIAALSGAYVEGPWILRGQYLYGTLSDADEITLANKTTPGLRPGGLSQVGSKAVAYFVEAGIDLKEFVDVPVTVFANIDYSNPIKEVESGIATKRFEQTWSSLGVNYFPIPQIVLKAEAGRKQIAVHEIPDTYFFNLGVGYQFSL</sequence>
<organism evidence="3 4">
    <name type="scientific">Parashewanella curva</name>
    <dbReference type="NCBI Taxonomy" id="2338552"/>
    <lineage>
        <taxon>Bacteria</taxon>
        <taxon>Pseudomonadati</taxon>
        <taxon>Pseudomonadota</taxon>
        <taxon>Gammaproteobacteria</taxon>
        <taxon>Alteromonadales</taxon>
        <taxon>Shewanellaceae</taxon>
        <taxon>Parashewanella</taxon>
    </lineage>
</organism>
<name>A0A3L8PTU0_9GAMM</name>
<comment type="caution">
    <text evidence="3">The sequence shown here is derived from an EMBL/GenBank/DDBJ whole genome shotgun (WGS) entry which is preliminary data.</text>
</comment>
<feature type="chain" id="PRO_5017952616" description="Porin" evidence="2">
    <location>
        <begin position="21"/>
        <end position="458"/>
    </location>
</feature>
<feature type="coiled-coil region" evidence="1">
    <location>
        <begin position="30"/>
        <end position="57"/>
    </location>
</feature>
<dbReference type="EMBL" id="QZEI01000054">
    <property type="protein sequence ID" value="RLV58827.1"/>
    <property type="molecule type" value="Genomic_DNA"/>
</dbReference>
<evidence type="ECO:0000256" key="2">
    <source>
        <dbReference type="SAM" id="SignalP"/>
    </source>
</evidence>
<keyword evidence="1" id="KW-0175">Coiled coil</keyword>
<evidence type="ECO:0000313" key="4">
    <source>
        <dbReference type="Proteomes" id="UP000281474"/>
    </source>
</evidence>
<dbReference type="SUPFAM" id="SSF56935">
    <property type="entry name" value="Porins"/>
    <property type="match status" value="1"/>
</dbReference>
<evidence type="ECO:0008006" key="5">
    <source>
        <dbReference type="Google" id="ProtNLM"/>
    </source>
</evidence>
<keyword evidence="2" id="KW-0732">Signal</keyword>
<dbReference type="Gene3D" id="2.40.160.10">
    <property type="entry name" value="Porin"/>
    <property type="match status" value="1"/>
</dbReference>
<evidence type="ECO:0000313" key="3">
    <source>
        <dbReference type="EMBL" id="RLV58827.1"/>
    </source>
</evidence>
<protein>
    <recommendedName>
        <fullName evidence="5">Porin</fullName>
    </recommendedName>
</protein>
<feature type="signal peptide" evidence="2">
    <location>
        <begin position="1"/>
        <end position="20"/>
    </location>
</feature>
<accession>A0A3L8PTU0</accession>
<evidence type="ECO:0000256" key="1">
    <source>
        <dbReference type="SAM" id="Coils"/>
    </source>
</evidence>
<proteinExistence type="predicted"/>
<dbReference type="OrthoDB" id="9768080at2"/>
<dbReference type="InterPro" id="IPR023614">
    <property type="entry name" value="Porin_dom_sf"/>
</dbReference>
<gene>
    <name evidence="3" type="ORF">D5018_15350</name>
</gene>
<dbReference type="Proteomes" id="UP000281474">
    <property type="component" value="Unassembled WGS sequence"/>
</dbReference>
<dbReference type="AlphaFoldDB" id="A0A3L8PTU0"/>
<keyword evidence="4" id="KW-1185">Reference proteome</keyword>